<keyword evidence="7" id="KW-1185">Reference proteome</keyword>
<dbReference type="SMART" id="SM00470">
    <property type="entry name" value="ParB"/>
    <property type="match status" value="1"/>
</dbReference>
<dbReference type="CDD" id="cd16403">
    <property type="entry name" value="ParB_N_like_MT"/>
    <property type="match status" value="1"/>
</dbReference>
<dbReference type="PATRIC" id="fig|742823.3.peg.216"/>
<dbReference type="STRING" id="742823.HMPREF9465_00225"/>
<name>K1JKR6_9BURK</name>
<evidence type="ECO:0000256" key="1">
    <source>
        <dbReference type="ARBA" id="ARBA00022603"/>
    </source>
</evidence>
<dbReference type="GO" id="GO:0032259">
    <property type="term" value="P:methylation"/>
    <property type="evidence" value="ECO:0007669"/>
    <property type="project" value="UniProtKB-KW"/>
</dbReference>
<feature type="domain" description="ParB-like N-terminal" evidence="5">
    <location>
        <begin position="9"/>
        <end position="95"/>
    </location>
</feature>
<dbReference type="InterPro" id="IPR036086">
    <property type="entry name" value="ParB/Sulfiredoxin_sf"/>
</dbReference>
<gene>
    <name evidence="6" type="ORF">HMPREF9465_00225</name>
</gene>
<evidence type="ECO:0000256" key="4">
    <source>
        <dbReference type="SAM" id="MobiDB-lite"/>
    </source>
</evidence>
<sequence length="412" mass="46500">MAQQKTQIEYINVDDLKAYERNARTHSDEQIKQVAESIKEFGFTNPVLIDEHNELIAGHGRTLAAKSIGMKEVPAIRLNGLTDAQKKALRIADNQLALNAGWDEELLRIELGELQELDFNLDVMGFSDEELDLLLDGTGSIDDDESHGQDAEEIAEPSEDPVVKPGELWLLGDHQLLCGDSTRIDELVRLCEEGSVDLYLTDPPYNVAYEGKTKDALTIENDNMSDEDFRKFLLDAFSTADFAMKPGASFYIWHADNEGYNFRGACRDNAWKVRQCLVWNKNSLVLGRSDYQWKHEPCLYGWKEGAGHAWYSDRKQTTVLDFDKPLRNGDHPTMKPVDLFEYQIGNSTKKGDVVLDSFAGSGTTVIACENTGRKARAMELDPRYCDVIIKRWQDLTGEDAVREDGVTFNNCK</sequence>
<dbReference type="PIRSF" id="PIRSF036758">
    <property type="entry name" value="Aden_M_ParB"/>
    <property type="match status" value="1"/>
</dbReference>
<dbReference type="GO" id="GO:0045881">
    <property type="term" value="P:positive regulation of sporulation resulting in formation of a cellular spore"/>
    <property type="evidence" value="ECO:0007669"/>
    <property type="project" value="TreeGrafter"/>
</dbReference>
<feature type="compositionally biased region" description="Acidic residues" evidence="4">
    <location>
        <begin position="141"/>
        <end position="159"/>
    </location>
</feature>
<dbReference type="InterPro" id="IPR003115">
    <property type="entry name" value="ParB_N"/>
</dbReference>
<dbReference type="Gene3D" id="3.40.50.150">
    <property type="entry name" value="Vaccinia Virus protein VP39"/>
    <property type="match status" value="1"/>
</dbReference>
<organism evidence="6 7">
    <name type="scientific">Sutterella wadsworthensis 2_1_59BFAA</name>
    <dbReference type="NCBI Taxonomy" id="742823"/>
    <lineage>
        <taxon>Bacteria</taxon>
        <taxon>Pseudomonadati</taxon>
        <taxon>Pseudomonadota</taxon>
        <taxon>Betaproteobacteria</taxon>
        <taxon>Burkholderiales</taxon>
        <taxon>Sutterellaceae</taxon>
        <taxon>Sutterella</taxon>
    </lineage>
</organism>
<proteinExistence type="inferred from homology"/>
<dbReference type="eggNOG" id="COG1475">
    <property type="taxonomic scope" value="Bacteria"/>
</dbReference>
<dbReference type="InterPro" id="IPR029063">
    <property type="entry name" value="SAM-dependent_MTases_sf"/>
</dbReference>
<dbReference type="RefSeq" id="WP_005433292.1">
    <property type="nucleotide sequence ID" value="NZ_JH815513.1"/>
</dbReference>
<dbReference type="InterPro" id="IPR015840">
    <property type="entry name" value="DNA_MeTrfase_ParB"/>
</dbReference>
<dbReference type="EMBL" id="ADMG01000007">
    <property type="protein sequence ID" value="EKB32210.1"/>
    <property type="molecule type" value="Genomic_DNA"/>
</dbReference>
<keyword evidence="2" id="KW-0808">Transferase</keyword>
<dbReference type="eggNOG" id="COG0863">
    <property type="taxonomic scope" value="Bacteria"/>
</dbReference>
<comment type="caution">
    <text evidence="6">The sequence shown here is derived from an EMBL/GenBank/DDBJ whole genome shotgun (WGS) entry which is preliminary data.</text>
</comment>
<evidence type="ECO:0000256" key="3">
    <source>
        <dbReference type="RuleBase" id="RU362026"/>
    </source>
</evidence>
<dbReference type="InterPro" id="IPR001091">
    <property type="entry name" value="RM_Methyltransferase"/>
</dbReference>
<accession>K1JKR6</accession>
<evidence type="ECO:0000313" key="7">
    <source>
        <dbReference type="Proteomes" id="UP000005835"/>
    </source>
</evidence>
<dbReference type="InterPro" id="IPR050336">
    <property type="entry name" value="Chromosome_partition/occlusion"/>
</dbReference>
<dbReference type="GO" id="GO:0005694">
    <property type="term" value="C:chromosome"/>
    <property type="evidence" value="ECO:0007669"/>
    <property type="project" value="TreeGrafter"/>
</dbReference>
<evidence type="ECO:0000313" key="6">
    <source>
        <dbReference type="EMBL" id="EKB32210.1"/>
    </source>
</evidence>
<dbReference type="PANTHER" id="PTHR33375:SF1">
    <property type="entry name" value="CHROMOSOME-PARTITIONING PROTEIN PARB-RELATED"/>
    <property type="match status" value="1"/>
</dbReference>
<dbReference type="Proteomes" id="UP000005835">
    <property type="component" value="Unassembled WGS sequence"/>
</dbReference>
<dbReference type="GO" id="GO:0003677">
    <property type="term" value="F:DNA binding"/>
    <property type="evidence" value="ECO:0007669"/>
    <property type="project" value="InterPro"/>
</dbReference>
<dbReference type="PANTHER" id="PTHR33375">
    <property type="entry name" value="CHROMOSOME-PARTITIONING PROTEIN PARB-RELATED"/>
    <property type="match status" value="1"/>
</dbReference>
<dbReference type="AlphaFoldDB" id="K1JKR6"/>
<evidence type="ECO:0000256" key="2">
    <source>
        <dbReference type="ARBA" id="ARBA00022679"/>
    </source>
</evidence>
<protein>
    <recommendedName>
        <fullName evidence="3">Methyltransferase</fullName>
        <ecNumber evidence="3">2.1.1.-</ecNumber>
    </recommendedName>
</protein>
<dbReference type="GO" id="GO:0007059">
    <property type="term" value="P:chromosome segregation"/>
    <property type="evidence" value="ECO:0007669"/>
    <property type="project" value="TreeGrafter"/>
</dbReference>
<dbReference type="Pfam" id="PF02195">
    <property type="entry name" value="ParB_N"/>
    <property type="match status" value="1"/>
</dbReference>
<dbReference type="EC" id="2.1.1.-" evidence="3"/>
<dbReference type="Pfam" id="PF01555">
    <property type="entry name" value="N6_N4_Mtase"/>
    <property type="match status" value="1"/>
</dbReference>
<dbReference type="InterPro" id="IPR002941">
    <property type="entry name" value="DNA_methylase_N4/N6"/>
</dbReference>
<dbReference type="HOGENOM" id="CLU_024927_0_0_4"/>
<dbReference type="PRINTS" id="PR00508">
    <property type="entry name" value="S21N4MTFRASE"/>
</dbReference>
<dbReference type="SUPFAM" id="SSF110849">
    <property type="entry name" value="ParB/Sulfiredoxin"/>
    <property type="match status" value="1"/>
</dbReference>
<dbReference type="Gene3D" id="3.90.1530.10">
    <property type="entry name" value="Conserved hypothetical protein from pyrococcus furiosus pfu- 392566-001, ParB domain"/>
    <property type="match status" value="1"/>
</dbReference>
<evidence type="ECO:0000259" key="5">
    <source>
        <dbReference type="SMART" id="SM00470"/>
    </source>
</evidence>
<dbReference type="SUPFAM" id="SSF53335">
    <property type="entry name" value="S-adenosyl-L-methionine-dependent methyltransferases"/>
    <property type="match status" value="1"/>
</dbReference>
<reference evidence="6 7" key="1">
    <citation type="submission" date="2012-05" db="EMBL/GenBank/DDBJ databases">
        <title>The Genome Sequence of Sutterella wadsworthensis 2_1_59BFAA.</title>
        <authorList>
            <consortium name="The Broad Institute Genome Sequencing Platform"/>
            <person name="Earl A."/>
            <person name="Ward D."/>
            <person name="Feldgarden M."/>
            <person name="Gevers D."/>
            <person name="Daigneault M."/>
            <person name="Strauss J."/>
            <person name="Allen-Vercoe E."/>
            <person name="Walker B."/>
            <person name="Young S.K."/>
            <person name="Zeng Q."/>
            <person name="Gargeya S."/>
            <person name="Fitzgerald M."/>
            <person name="Haas B."/>
            <person name="Abouelleil A."/>
            <person name="Alvarado L."/>
            <person name="Arachchi H.M."/>
            <person name="Berlin A.M."/>
            <person name="Chapman S.B."/>
            <person name="Goldberg J."/>
            <person name="Griggs A."/>
            <person name="Gujja S."/>
            <person name="Hansen M."/>
            <person name="Howarth C."/>
            <person name="Imamovic A."/>
            <person name="Larimer J."/>
            <person name="McCowen C."/>
            <person name="Montmayeur A."/>
            <person name="Murphy C."/>
            <person name="Neiman D."/>
            <person name="Pearson M."/>
            <person name="Priest M."/>
            <person name="Roberts A."/>
            <person name="Saif S."/>
            <person name="Shea T."/>
            <person name="Sisk P."/>
            <person name="Sykes S."/>
            <person name="Wortman J."/>
            <person name="Nusbaum C."/>
            <person name="Birren B."/>
        </authorList>
    </citation>
    <scope>NUCLEOTIDE SEQUENCE [LARGE SCALE GENOMIC DNA]</scope>
    <source>
        <strain evidence="6 7">2_1_59BFAA</strain>
    </source>
</reference>
<keyword evidence="1" id="KW-0489">Methyltransferase</keyword>
<feature type="region of interest" description="Disordered" evidence="4">
    <location>
        <begin position="139"/>
        <end position="159"/>
    </location>
</feature>
<comment type="similarity">
    <text evidence="3">Belongs to the N(4)/N(6)-methyltransferase family.</text>
</comment>
<dbReference type="GO" id="GO:0008170">
    <property type="term" value="F:N-methyltransferase activity"/>
    <property type="evidence" value="ECO:0007669"/>
    <property type="project" value="InterPro"/>
</dbReference>